<dbReference type="PANTHER" id="PTHR36766:SF70">
    <property type="entry name" value="DISEASE RESISTANCE PROTEIN RGA4"/>
    <property type="match status" value="1"/>
</dbReference>
<dbReference type="PRINTS" id="PR00364">
    <property type="entry name" value="DISEASERSIST"/>
</dbReference>
<dbReference type="Proteomes" id="UP001630127">
    <property type="component" value="Unassembled WGS sequence"/>
</dbReference>
<keyword evidence="7" id="KW-1133">Transmembrane helix</keyword>
<evidence type="ECO:0000256" key="1">
    <source>
        <dbReference type="ARBA" id="ARBA00008894"/>
    </source>
</evidence>
<keyword evidence="2" id="KW-0433">Leucine-rich repeat</keyword>
<evidence type="ECO:0000313" key="10">
    <source>
        <dbReference type="EMBL" id="KAL3506328.1"/>
    </source>
</evidence>
<gene>
    <name evidence="10" type="ORF">ACH5RR_031710</name>
</gene>
<evidence type="ECO:0000256" key="6">
    <source>
        <dbReference type="ARBA" id="ARBA00022840"/>
    </source>
</evidence>
<dbReference type="Gene3D" id="1.20.5.4130">
    <property type="match status" value="1"/>
</dbReference>
<dbReference type="Gene3D" id="3.40.50.300">
    <property type="entry name" value="P-loop containing nucleotide triphosphate hydrolases"/>
    <property type="match status" value="1"/>
</dbReference>
<evidence type="ECO:0000259" key="8">
    <source>
        <dbReference type="Pfam" id="PF00931"/>
    </source>
</evidence>
<name>A0ABD2YL99_9GENT</name>
<keyword evidence="11" id="KW-1185">Reference proteome</keyword>
<dbReference type="AlphaFoldDB" id="A0ABD2YL99"/>
<evidence type="ECO:0008006" key="12">
    <source>
        <dbReference type="Google" id="ProtNLM"/>
    </source>
</evidence>
<dbReference type="Pfam" id="PF18052">
    <property type="entry name" value="Rx_N"/>
    <property type="match status" value="1"/>
</dbReference>
<proteinExistence type="inferred from homology"/>
<reference evidence="10 11" key="1">
    <citation type="submission" date="2024-11" db="EMBL/GenBank/DDBJ databases">
        <title>A near-complete genome assembly of Cinchona calisaya.</title>
        <authorList>
            <person name="Lian D.C."/>
            <person name="Zhao X.W."/>
            <person name="Wei L."/>
        </authorList>
    </citation>
    <scope>NUCLEOTIDE SEQUENCE [LARGE SCALE GENOMIC DNA]</scope>
    <source>
        <tissue evidence="10">Nenye</tissue>
    </source>
</reference>
<feature type="domain" description="Disease resistance N-terminal" evidence="9">
    <location>
        <begin position="5"/>
        <end position="89"/>
    </location>
</feature>
<dbReference type="GO" id="GO:0005524">
    <property type="term" value="F:ATP binding"/>
    <property type="evidence" value="ECO:0007669"/>
    <property type="project" value="UniProtKB-KW"/>
</dbReference>
<keyword evidence="3" id="KW-0677">Repeat</keyword>
<evidence type="ECO:0000313" key="11">
    <source>
        <dbReference type="Proteomes" id="UP001630127"/>
    </source>
</evidence>
<dbReference type="CDD" id="cd14798">
    <property type="entry name" value="RX-CC_like"/>
    <property type="match status" value="1"/>
</dbReference>
<accession>A0ABD2YL99</accession>
<dbReference type="InterPro" id="IPR032675">
    <property type="entry name" value="LRR_dom_sf"/>
</dbReference>
<dbReference type="SUPFAM" id="SSF52540">
    <property type="entry name" value="P-loop containing nucleoside triphosphate hydrolases"/>
    <property type="match status" value="1"/>
</dbReference>
<feature type="transmembrane region" description="Helical" evidence="7">
    <location>
        <begin position="413"/>
        <end position="435"/>
    </location>
</feature>
<dbReference type="FunFam" id="3.40.50.300:FF:001091">
    <property type="entry name" value="Probable disease resistance protein At1g61300"/>
    <property type="match status" value="1"/>
</dbReference>
<dbReference type="Gene3D" id="3.80.10.10">
    <property type="entry name" value="Ribonuclease Inhibitor"/>
    <property type="match status" value="1"/>
</dbReference>
<evidence type="ECO:0000259" key="9">
    <source>
        <dbReference type="Pfam" id="PF18052"/>
    </source>
</evidence>
<dbReference type="InterPro" id="IPR027417">
    <property type="entry name" value="P-loop_NTPase"/>
</dbReference>
<comment type="caution">
    <text evidence="10">The sequence shown here is derived from an EMBL/GenBank/DDBJ whole genome shotgun (WGS) entry which is preliminary data.</text>
</comment>
<evidence type="ECO:0000256" key="3">
    <source>
        <dbReference type="ARBA" id="ARBA00022737"/>
    </source>
</evidence>
<evidence type="ECO:0000256" key="2">
    <source>
        <dbReference type="ARBA" id="ARBA00022614"/>
    </source>
</evidence>
<dbReference type="EMBL" id="JBJUIK010000013">
    <property type="protein sequence ID" value="KAL3506328.1"/>
    <property type="molecule type" value="Genomic_DNA"/>
</dbReference>
<comment type="similarity">
    <text evidence="1">Belongs to the disease resistance NB-LRR family.</text>
</comment>
<dbReference type="InterPro" id="IPR038005">
    <property type="entry name" value="RX-like_CC"/>
</dbReference>
<protein>
    <recommendedName>
        <fullName evidence="12">Disease resistance protein</fullName>
    </recommendedName>
</protein>
<keyword evidence="7" id="KW-0472">Membrane</keyword>
<organism evidence="10 11">
    <name type="scientific">Cinchona calisaya</name>
    <dbReference type="NCBI Taxonomy" id="153742"/>
    <lineage>
        <taxon>Eukaryota</taxon>
        <taxon>Viridiplantae</taxon>
        <taxon>Streptophyta</taxon>
        <taxon>Embryophyta</taxon>
        <taxon>Tracheophyta</taxon>
        <taxon>Spermatophyta</taxon>
        <taxon>Magnoliopsida</taxon>
        <taxon>eudicotyledons</taxon>
        <taxon>Gunneridae</taxon>
        <taxon>Pentapetalae</taxon>
        <taxon>asterids</taxon>
        <taxon>lamiids</taxon>
        <taxon>Gentianales</taxon>
        <taxon>Rubiaceae</taxon>
        <taxon>Cinchonoideae</taxon>
        <taxon>Cinchoneae</taxon>
        <taxon>Cinchona</taxon>
    </lineage>
</organism>
<dbReference type="PANTHER" id="PTHR36766">
    <property type="entry name" value="PLANT BROAD-SPECTRUM MILDEW RESISTANCE PROTEIN RPW8"/>
    <property type="match status" value="1"/>
</dbReference>
<dbReference type="InterPro" id="IPR041118">
    <property type="entry name" value="Rx_N"/>
</dbReference>
<keyword evidence="6" id="KW-0067">ATP-binding</keyword>
<dbReference type="InterPro" id="IPR002182">
    <property type="entry name" value="NB-ARC"/>
</dbReference>
<feature type="domain" description="NB-ARC" evidence="8">
    <location>
        <begin position="133"/>
        <end position="306"/>
    </location>
</feature>
<evidence type="ECO:0000256" key="7">
    <source>
        <dbReference type="SAM" id="Phobius"/>
    </source>
</evidence>
<keyword evidence="7" id="KW-0812">Transmembrane</keyword>
<sequence>MAEPVVSFLLENISKLLIDEGKFLAGVSEQAEQLQSKLRLMLSLLKDADARQDEDAVIREWSSQSKDVAYEAENAFETFAFEVEPTKRKGIVNVLKRYGIRSIMERAGPSSRQQQLMTRTYSHVEEEDFVGLESDVKTLVEQLVNEDVVRVISICGMGGLGKTTIARNVYNHPNVRRYFDGIAWVCISQQWKAKDILQGILVKIIPEKIKEILKFWTNDMLVRQLYSFQLSKSKRCLIVLDDIWSIDAWDGIKDAFPNGGRGSKILLTTRNKNVSIQIEPNGFHHEPRLLSQNESWELLQKEALRQRYALSHGDLIHLRYLCLRDYDFLMFPSSSGNLEHLETLDLRGYNRNSMWIRDVLRKLKGLKQLYLPVDYTFPSRERLFGLTKLEILENFKPQYFEINDLWSQRRYQVFWRNCIAAIFIIYILIVNIGMLPKYKTDFFRNLIELVLTRSLIERDPMETLEKLPSLQRLWLKDGAFVGEEMICHRMGFPQLTFLSLRGLPWLRCWRVEDGAMANLCRLKILSCFRLEMIPDGFRYITTLSIA</sequence>
<dbReference type="SUPFAM" id="SSF52058">
    <property type="entry name" value="L domain-like"/>
    <property type="match status" value="1"/>
</dbReference>
<dbReference type="GO" id="GO:0006952">
    <property type="term" value="P:defense response"/>
    <property type="evidence" value="ECO:0007669"/>
    <property type="project" value="UniProtKB-KW"/>
</dbReference>
<keyword evidence="5" id="KW-0611">Plant defense</keyword>
<evidence type="ECO:0000256" key="4">
    <source>
        <dbReference type="ARBA" id="ARBA00022741"/>
    </source>
</evidence>
<dbReference type="GO" id="GO:0051707">
    <property type="term" value="P:response to other organism"/>
    <property type="evidence" value="ECO:0007669"/>
    <property type="project" value="UniProtKB-ARBA"/>
</dbReference>
<keyword evidence="4" id="KW-0547">Nucleotide-binding</keyword>
<dbReference type="Pfam" id="PF00931">
    <property type="entry name" value="NB-ARC"/>
    <property type="match status" value="1"/>
</dbReference>
<evidence type="ECO:0000256" key="5">
    <source>
        <dbReference type="ARBA" id="ARBA00022821"/>
    </source>
</evidence>